<name>A0A0K0E2M6_STRER</name>
<keyword evidence="5" id="KW-0143">Chaperone</keyword>
<organism evidence="9">
    <name type="scientific">Strongyloides stercoralis</name>
    <name type="common">Threadworm</name>
    <dbReference type="NCBI Taxonomy" id="6248"/>
    <lineage>
        <taxon>Eukaryota</taxon>
        <taxon>Metazoa</taxon>
        <taxon>Ecdysozoa</taxon>
        <taxon>Nematoda</taxon>
        <taxon>Chromadorea</taxon>
        <taxon>Rhabditida</taxon>
        <taxon>Tylenchina</taxon>
        <taxon>Panagrolaimomorpha</taxon>
        <taxon>Strongyloidoidea</taxon>
        <taxon>Strongyloididae</taxon>
        <taxon>Strongyloides</taxon>
    </lineage>
</organism>
<dbReference type="PANTHER" id="PTHR12040:SF0">
    <property type="entry name" value="HISTONE CHAPERONE ASF1"/>
    <property type="match status" value="1"/>
</dbReference>
<evidence type="ECO:0000313" key="8">
    <source>
        <dbReference type="Proteomes" id="UP000035681"/>
    </source>
</evidence>
<dbReference type="WBParaSite" id="TCONS_00008180.p1">
    <property type="protein sequence ID" value="TCONS_00008180.p1"/>
    <property type="gene ID" value="XLOC_006153"/>
</dbReference>
<dbReference type="Gene3D" id="2.60.40.1490">
    <property type="entry name" value="Histone chaperone ASF1-like"/>
    <property type="match status" value="1"/>
</dbReference>
<evidence type="ECO:0000256" key="1">
    <source>
        <dbReference type="ARBA" id="ARBA00004123"/>
    </source>
</evidence>
<dbReference type="GO" id="GO:0042393">
    <property type="term" value="F:histone binding"/>
    <property type="evidence" value="ECO:0007669"/>
    <property type="project" value="TreeGrafter"/>
</dbReference>
<evidence type="ECO:0000313" key="9">
    <source>
        <dbReference type="WBParaSite" id="SSTP_0000374500.1"/>
    </source>
</evidence>
<feature type="region of interest" description="Disordered" evidence="7">
    <location>
        <begin position="204"/>
        <end position="289"/>
    </location>
</feature>
<evidence type="ECO:0000256" key="4">
    <source>
        <dbReference type="ARBA" id="ARBA00023163"/>
    </source>
</evidence>
<evidence type="ECO:0000256" key="7">
    <source>
        <dbReference type="SAM" id="MobiDB-lite"/>
    </source>
</evidence>
<dbReference type="Proteomes" id="UP000035681">
    <property type="component" value="Unplaced"/>
</dbReference>
<feature type="compositionally biased region" description="Basic and acidic residues" evidence="7">
    <location>
        <begin position="254"/>
        <end position="270"/>
    </location>
</feature>
<dbReference type="InterPro" id="IPR036747">
    <property type="entry name" value="ASF1-like_sf"/>
</dbReference>
<dbReference type="GO" id="GO:0005634">
    <property type="term" value="C:nucleus"/>
    <property type="evidence" value="ECO:0007669"/>
    <property type="project" value="UniProtKB-SubCell"/>
</dbReference>
<keyword evidence="3" id="KW-0805">Transcription regulation</keyword>
<comment type="subcellular location">
    <subcellularLocation>
        <location evidence="1">Nucleus</location>
    </subcellularLocation>
</comment>
<proteinExistence type="inferred from homology"/>
<keyword evidence="6" id="KW-0539">Nucleus</keyword>
<dbReference type="STRING" id="6248.A0A0K0E2M6"/>
<evidence type="ECO:0000256" key="3">
    <source>
        <dbReference type="ARBA" id="ARBA00023015"/>
    </source>
</evidence>
<dbReference type="WBParaSite" id="SSTP_0000374500.1">
    <property type="protein sequence ID" value="SSTP_0000374500.1"/>
    <property type="gene ID" value="SSTP_0000374500"/>
</dbReference>
<accession>A0A0K0E2M6</accession>
<feature type="compositionally biased region" description="Basic and acidic residues" evidence="7">
    <location>
        <begin position="278"/>
        <end position="289"/>
    </location>
</feature>
<feature type="compositionally biased region" description="Acidic residues" evidence="7">
    <location>
        <begin position="204"/>
        <end position="253"/>
    </location>
</feature>
<keyword evidence="4" id="KW-0804">Transcription</keyword>
<evidence type="ECO:0000256" key="6">
    <source>
        <dbReference type="ARBA" id="ARBA00023242"/>
    </source>
</evidence>
<dbReference type="InterPro" id="IPR006818">
    <property type="entry name" value="ASF1-like"/>
</dbReference>
<sequence length="289" mass="32367">MASLINVVSVELSNNPASFNSKLSLSITFSCLENLNKPLSFDIVYIGCPNDNEHDQVLDTITIPEVTIGNHTITVEVDPPVVEKIPKEDLVGVTAIMLKVFYNSQLFNKISWYCAVEYTDPELIENKPEEPIIEKLQRRVVFDEPRNVIYNIKWNDSNEEDEVATTEEVDESDVIVFSCQPSEFDVAAEKVEVDECVEVCEEGDETIDESMIEDDDNKSVDLDGDSDASMDEDDDDDEDDEAMEDEEEMAEDGDVAKNENEGNLELDGKEQVTPSEPLSDKTNDTETTA</sequence>
<dbReference type="GO" id="GO:0006335">
    <property type="term" value="P:DNA replication-dependent chromatin assembly"/>
    <property type="evidence" value="ECO:0007669"/>
    <property type="project" value="TreeGrafter"/>
</dbReference>
<evidence type="ECO:0000256" key="2">
    <source>
        <dbReference type="ARBA" id="ARBA00006051"/>
    </source>
</evidence>
<dbReference type="GO" id="GO:0000785">
    <property type="term" value="C:chromatin"/>
    <property type="evidence" value="ECO:0007669"/>
    <property type="project" value="TreeGrafter"/>
</dbReference>
<dbReference type="SUPFAM" id="SSF101546">
    <property type="entry name" value="ASF1-like"/>
    <property type="match status" value="1"/>
</dbReference>
<reference evidence="9" key="1">
    <citation type="submission" date="2015-08" db="UniProtKB">
        <authorList>
            <consortium name="WormBaseParasite"/>
        </authorList>
    </citation>
    <scope>IDENTIFICATION</scope>
</reference>
<protein>
    <submittedName>
        <fullName evidence="10">Anti-silencing function protein 1</fullName>
    </submittedName>
    <submittedName>
        <fullName evidence="9">Histone chaperone ASF1</fullName>
    </submittedName>
</protein>
<evidence type="ECO:0000256" key="5">
    <source>
        <dbReference type="ARBA" id="ARBA00023186"/>
    </source>
</evidence>
<dbReference type="PANTHER" id="PTHR12040">
    <property type="entry name" value="ANTI-SILENCING PROTEIN 1"/>
    <property type="match status" value="1"/>
</dbReference>
<comment type="similarity">
    <text evidence="2">Belongs to the ASF1 family.</text>
</comment>
<dbReference type="AlphaFoldDB" id="A0A0K0E2M6"/>
<dbReference type="Pfam" id="PF04729">
    <property type="entry name" value="ASF1_hist_chap"/>
    <property type="match status" value="1"/>
</dbReference>
<evidence type="ECO:0000313" key="10">
    <source>
        <dbReference type="WBParaSite" id="TCONS_00008180.p1"/>
    </source>
</evidence>
<keyword evidence="8" id="KW-1185">Reference proteome</keyword>